<keyword evidence="3" id="KW-0443">Lipid metabolism</keyword>
<name>A0A146LED1_LYGHE</name>
<dbReference type="SUPFAM" id="SSF56024">
    <property type="entry name" value="Phospholipase D/nuclease"/>
    <property type="match status" value="1"/>
</dbReference>
<keyword evidence="7" id="KW-0812">Transmembrane</keyword>
<feature type="domain" description="PLD phosphodiesterase" evidence="8">
    <location>
        <begin position="167"/>
        <end position="194"/>
    </location>
</feature>
<dbReference type="InterPro" id="IPR051406">
    <property type="entry name" value="PLD_domain"/>
</dbReference>
<evidence type="ECO:0000256" key="1">
    <source>
        <dbReference type="ARBA" id="ARBA00022801"/>
    </source>
</evidence>
<feature type="non-terminal residue" evidence="9">
    <location>
        <position position="1"/>
    </location>
</feature>
<evidence type="ECO:0000256" key="5">
    <source>
        <dbReference type="ARBA" id="ARBA00040549"/>
    </source>
</evidence>
<dbReference type="InterPro" id="IPR001736">
    <property type="entry name" value="PLipase_D/transphosphatidylase"/>
</dbReference>
<proteinExistence type="inferred from homology"/>
<organism evidence="9">
    <name type="scientific">Lygus hesperus</name>
    <name type="common">Western plant bug</name>
    <dbReference type="NCBI Taxonomy" id="30085"/>
    <lineage>
        <taxon>Eukaryota</taxon>
        <taxon>Metazoa</taxon>
        <taxon>Ecdysozoa</taxon>
        <taxon>Arthropoda</taxon>
        <taxon>Hexapoda</taxon>
        <taxon>Insecta</taxon>
        <taxon>Pterygota</taxon>
        <taxon>Neoptera</taxon>
        <taxon>Paraneoptera</taxon>
        <taxon>Hemiptera</taxon>
        <taxon>Heteroptera</taxon>
        <taxon>Panheteroptera</taxon>
        <taxon>Cimicomorpha</taxon>
        <taxon>Miridae</taxon>
        <taxon>Mirini</taxon>
        <taxon>Lygus</taxon>
    </lineage>
</organism>
<evidence type="ECO:0000256" key="4">
    <source>
        <dbReference type="ARBA" id="ARBA00038012"/>
    </source>
</evidence>
<dbReference type="GO" id="GO:0034587">
    <property type="term" value="P:piRNA processing"/>
    <property type="evidence" value="ECO:0007669"/>
    <property type="project" value="TreeGrafter"/>
</dbReference>
<dbReference type="EMBL" id="GDHC01012005">
    <property type="protein sequence ID" value="JAQ06624.1"/>
    <property type="molecule type" value="Transcribed_RNA"/>
</dbReference>
<dbReference type="InterPro" id="IPR025202">
    <property type="entry name" value="PLD-like_dom"/>
</dbReference>
<accession>A0A146LED1</accession>
<dbReference type="GO" id="GO:0016042">
    <property type="term" value="P:lipid catabolic process"/>
    <property type="evidence" value="ECO:0007669"/>
    <property type="project" value="UniProtKB-KW"/>
</dbReference>
<feature type="transmembrane region" description="Helical" evidence="7">
    <location>
        <begin position="22"/>
        <end position="43"/>
    </location>
</feature>
<keyword evidence="1 9" id="KW-0378">Hydrolase</keyword>
<dbReference type="Pfam" id="PF13091">
    <property type="entry name" value="PLDc_2"/>
    <property type="match status" value="1"/>
</dbReference>
<dbReference type="PANTHER" id="PTHR43856">
    <property type="entry name" value="CARDIOLIPIN HYDROLASE"/>
    <property type="match status" value="1"/>
</dbReference>
<dbReference type="GO" id="GO:0016891">
    <property type="term" value="F:RNA endonuclease activity producing 5'-phosphomonoesters, hydrolytic mechanism"/>
    <property type="evidence" value="ECO:0007669"/>
    <property type="project" value="TreeGrafter"/>
</dbReference>
<dbReference type="AlphaFoldDB" id="A0A146LED1"/>
<evidence type="ECO:0000256" key="3">
    <source>
        <dbReference type="ARBA" id="ARBA00023098"/>
    </source>
</evidence>
<protein>
    <recommendedName>
        <fullName evidence="5">Mitochondrial cardiolipin hydrolase</fullName>
    </recommendedName>
    <alternativeName>
        <fullName evidence="6">Mitochondrial phospholipase</fullName>
    </alternativeName>
</protein>
<dbReference type="PANTHER" id="PTHR43856:SF1">
    <property type="entry name" value="MITOCHONDRIAL CARDIOLIPIN HYDROLASE"/>
    <property type="match status" value="1"/>
</dbReference>
<reference evidence="9" key="1">
    <citation type="journal article" date="2016" name="Gigascience">
        <title>De novo construction of an expanded transcriptome assembly for the western tarnished plant bug, Lygus hesperus.</title>
        <authorList>
            <person name="Tassone E.E."/>
            <person name="Geib S.M."/>
            <person name="Hall B."/>
            <person name="Fabrick J.A."/>
            <person name="Brent C.S."/>
            <person name="Hull J.J."/>
        </authorList>
    </citation>
    <scope>NUCLEOTIDE SEQUENCE</scope>
</reference>
<evidence type="ECO:0000256" key="7">
    <source>
        <dbReference type="SAM" id="Phobius"/>
    </source>
</evidence>
<dbReference type="PROSITE" id="PS50035">
    <property type="entry name" value="PLD"/>
    <property type="match status" value="1"/>
</dbReference>
<gene>
    <name evidence="9" type="primary">CHLREDRAFT_190403_1</name>
    <name evidence="9" type="ORF">g.57198</name>
</gene>
<dbReference type="Gene3D" id="3.30.870.10">
    <property type="entry name" value="Endonuclease Chain A"/>
    <property type="match status" value="1"/>
</dbReference>
<evidence type="ECO:0000259" key="8">
    <source>
        <dbReference type="PROSITE" id="PS50035"/>
    </source>
</evidence>
<sequence>SCLRYSVNADEMSKCYFRMSKLVLFGVSGIVAICSGIHLFYFLRKILYTRRLKNQMATEKKPVNMVLFFRDTGGGCGRHLYRKELCYNMDCPFRKLRFIMDTLGGCRKSLDICIHLLTSIEIANCLIDAHDRGVTVRVICDNEMSTNKGSQIRNLSAAGIAVKIPLLNYHMHSKFAIIDGWKLMTGSANWTVQGIYGNWDNLLVTSQPDIVRESVVTFDRMWSNPKIQMFS</sequence>
<dbReference type="GO" id="GO:0005739">
    <property type="term" value="C:mitochondrion"/>
    <property type="evidence" value="ECO:0007669"/>
    <property type="project" value="TreeGrafter"/>
</dbReference>
<evidence type="ECO:0000313" key="9">
    <source>
        <dbReference type="EMBL" id="JAQ06624.1"/>
    </source>
</evidence>
<evidence type="ECO:0000256" key="6">
    <source>
        <dbReference type="ARBA" id="ARBA00043167"/>
    </source>
</evidence>
<evidence type="ECO:0000256" key="2">
    <source>
        <dbReference type="ARBA" id="ARBA00022963"/>
    </source>
</evidence>
<keyword evidence="7" id="KW-1133">Transmembrane helix</keyword>
<keyword evidence="7" id="KW-0472">Membrane</keyword>
<keyword evidence="2" id="KW-0442">Lipid degradation</keyword>
<comment type="similarity">
    <text evidence="4">Belongs to the phospholipase D family. MitoPLD/Zucchini subfamily.</text>
</comment>